<organism evidence="2">
    <name type="scientific">uncultured marine virus</name>
    <dbReference type="NCBI Taxonomy" id="186617"/>
    <lineage>
        <taxon>Viruses</taxon>
        <taxon>environmental samples</taxon>
    </lineage>
</organism>
<reference evidence="2" key="2">
    <citation type="submission" date="2015-03" db="EMBL/GenBank/DDBJ databases">
        <authorList>
            <person name="Chow C.-E.T."/>
            <person name="Winget D.M."/>
            <person name="White R.A.III."/>
            <person name="Hallam S.J."/>
            <person name="Suttle C.A."/>
        </authorList>
    </citation>
    <scope>NUCLEOTIDE SEQUENCE</scope>
    <source>
        <strain evidence="2">Anoxic2_1</strain>
    </source>
</reference>
<feature type="compositionally biased region" description="Pro residues" evidence="1">
    <location>
        <begin position="1"/>
        <end position="13"/>
    </location>
</feature>
<evidence type="ECO:0000313" key="2">
    <source>
        <dbReference type="EMBL" id="AKH46702.1"/>
    </source>
</evidence>
<protein>
    <submittedName>
        <fullName evidence="2">Uncharacterized protein</fullName>
    </submittedName>
</protein>
<sequence>MRPPPPAPPPGPPRWASKTLQPLRRHLVPLLRYRANRRLEHHTVMSVAAVDLRGHDRDP</sequence>
<accession>A0A0F7L5A7</accession>
<name>A0A0F7L5A7_9VIRU</name>
<dbReference type="EMBL" id="KR029585">
    <property type="protein sequence ID" value="AKH46702.1"/>
    <property type="molecule type" value="Genomic_DNA"/>
</dbReference>
<evidence type="ECO:0000256" key="1">
    <source>
        <dbReference type="SAM" id="MobiDB-lite"/>
    </source>
</evidence>
<feature type="region of interest" description="Disordered" evidence="1">
    <location>
        <begin position="1"/>
        <end position="20"/>
    </location>
</feature>
<proteinExistence type="predicted"/>
<reference evidence="2" key="1">
    <citation type="journal article" date="2015" name="Front. Microbiol.">
        <title>Combining genomic sequencing methods to explore viral diversity and reveal potential virus-host interactions.</title>
        <authorList>
            <person name="Chow C.E."/>
            <person name="Winget D.M."/>
            <person name="White R.A.III."/>
            <person name="Hallam S.J."/>
            <person name="Suttle C.A."/>
        </authorList>
    </citation>
    <scope>NUCLEOTIDE SEQUENCE</scope>
    <source>
        <strain evidence="2">Anoxic2_1</strain>
    </source>
</reference>